<comment type="caution">
    <text evidence="1">The sequence shown here is derived from an EMBL/GenBank/DDBJ whole genome shotgun (WGS) entry which is preliminary data.</text>
</comment>
<evidence type="ECO:0000313" key="1">
    <source>
        <dbReference type="EMBL" id="CDI02794.1"/>
    </source>
</evidence>
<organism evidence="1 2">
    <name type="scientific">Candidatus Competibacter denitrificans Run_A_D11</name>
    <dbReference type="NCBI Taxonomy" id="1400863"/>
    <lineage>
        <taxon>Bacteria</taxon>
        <taxon>Pseudomonadati</taxon>
        <taxon>Pseudomonadota</taxon>
        <taxon>Gammaproteobacteria</taxon>
        <taxon>Candidatus Competibacteraceae</taxon>
        <taxon>Candidatus Competibacter</taxon>
    </lineage>
</organism>
<dbReference type="EMBL" id="CBTJ020000042">
    <property type="protein sequence ID" value="CDI02794.1"/>
    <property type="molecule type" value="Genomic_DNA"/>
</dbReference>
<proteinExistence type="predicted"/>
<evidence type="ECO:0000313" key="2">
    <source>
        <dbReference type="Proteomes" id="UP000035760"/>
    </source>
</evidence>
<reference evidence="1" key="1">
    <citation type="submission" date="2013-07" db="EMBL/GenBank/DDBJ databases">
        <authorList>
            <person name="McIlroy S."/>
        </authorList>
    </citation>
    <scope>NUCLEOTIDE SEQUENCE [LARGE SCALE GENOMIC DNA]</scope>
    <source>
        <strain evidence="1">Run_A_D11</strain>
    </source>
</reference>
<dbReference type="STRING" id="1400863.BN873_350050"/>
<dbReference type="AlphaFoldDB" id="W6M822"/>
<gene>
    <name evidence="1" type="ORF">BN873_350050</name>
</gene>
<accession>W6M822</accession>
<keyword evidence="2" id="KW-1185">Reference proteome</keyword>
<name>W6M822_9GAMM</name>
<protein>
    <submittedName>
        <fullName evidence="1">Uncharacterized protein</fullName>
    </submittedName>
</protein>
<sequence>MLLLPATEGAMSLRAGKVTPLSPCLSGQRSVVAGDGCDGVSVIQRRFSWRGARGDGSAKGASGILG</sequence>
<reference evidence="1" key="2">
    <citation type="submission" date="2014-03" db="EMBL/GenBank/DDBJ databases">
        <title>Candidatus Competibacter-lineage genomes retrieved from metagenomes reveal functional metabolic diversity.</title>
        <authorList>
            <person name="McIlroy S.J."/>
            <person name="Albertsen M."/>
            <person name="Andresen E.K."/>
            <person name="Saunders A.M."/>
            <person name="Kristiansen R."/>
            <person name="Stokholm-Bjerregaard M."/>
            <person name="Nielsen K.L."/>
            <person name="Nielsen P.H."/>
        </authorList>
    </citation>
    <scope>NUCLEOTIDE SEQUENCE</scope>
    <source>
        <strain evidence="1">Run_A_D11</strain>
    </source>
</reference>
<dbReference type="Proteomes" id="UP000035760">
    <property type="component" value="Unassembled WGS sequence"/>
</dbReference>